<evidence type="ECO:0000256" key="7">
    <source>
        <dbReference type="ARBA" id="ARBA00023004"/>
    </source>
</evidence>
<evidence type="ECO:0000256" key="3">
    <source>
        <dbReference type="ARBA" id="ARBA00010617"/>
    </source>
</evidence>
<dbReference type="InterPro" id="IPR001128">
    <property type="entry name" value="Cyt_P450"/>
</dbReference>
<feature type="transmembrane region" description="Helical" evidence="10">
    <location>
        <begin position="12"/>
        <end position="32"/>
    </location>
</feature>
<evidence type="ECO:0000256" key="2">
    <source>
        <dbReference type="ARBA" id="ARBA00005179"/>
    </source>
</evidence>
<dbReference type="OrthoDB" id="1470350at2759"/>
<evidence type="ECO:0000313" key="12">
    <source>
        <dbReference type="Proteomes" id="UP000054097"/>
    </source>
</evidence>
<dbReference type="HOGENOM" id="CLU_001570_5_11_1"/>
<reference evidence="11 12" key="1">
    <citation type="submission" date="2014-04" db="EMBL/GenBank/DDBJ databases">
        <authorList>
            <consortium name="DOE Joint Genome Institute"/>
            <person name="Kuo A."/>
            <person name="Zuccaro A."/>
            <person name="Kohler A."/>
            <person name="Nagy L.G."/>
            <person name="Floudas D."/>
            <person name="Copeland A."/>
            <person name="Barry K.W."/>
            <person name="Cichocki N."/>
            <person name="Veneault-Fourrey C."/>
            <person name="LaButti K."/>
            <person name="Lindquist E.A."/>
            <person name="Lipzen A."/>
            <person name="Lundell T."/>
            <person name="Morin E."/>
            <person name="Murat C."/>
            <person name="Sun H."/>
            <person name="Tunlid A."/>
            <person name="Henrissat B."/>
            <person name="Grigoriev I.V."/>
            <person name="Hibbett D.S."/>
            <person name="Martin F."/>
            <person name="Nordberg H.P."/>
            <person name="Cantor M.N."/>
            <person name="Hua S.X."/>
        </authorList>
    </citation>
    <scope>NUCLEOTIDE SEQUENCE [LARGE SCALE GENOMIC DNA]</scope>
    <source>
        <strain evidence="11 12">MAFF 305830</strain>
    </source>
</reference>
<sequence length="560" mass="63551">MLFVPSSPLGIAVLLGSLIAVAALVAWLRWLYHDPFPYIDGPPTSNLIFGHFPEILREEVGIVYHRWHEQYGPVYKLRGFMGATRLIFSDPVAVRHIMVTRGYTYGKHEGVRVVFRWMEGSKYGMGSLEGDDHKRVRKMMLHTFTPAHVRSLHPTVREYADQFVDVLFQERKQAEHDMLGYNRSAALDVIGAASYGYATGGLQKKNTPLAVALETIVTQVSNDTIRVPLPAVLRAHFPSLEWYLLADTRLFHRNLEKLRRVAHEVLYTRKKALGVLTKEDEKLIEGMGIDLDSERVGNFALGIDDVLSIMLRDSAMLDPDDPDKLNDEWILAQILVLFWAGHESTATSMTWLFYELSRNLDVQQKVREELLGVGLDCDVRTLLELPYLNAVIHESLRLHSTSGQTIRWSFADDVIPLSTPINGHKSIVLPTGYETVFNHSTLNCRPEIWGEDSFKFRPERWIDMPAAAKEDTMPGWEGVANFASGHRLCVGAGFAVMEIKEVLLRLLTHFEFSLPDDPEERKIEGWNRLLTKPFVKREGKKAAPRLPIKITPLRAAPVRA</sequence>
<dbReference type="PRINTS" id="PR00385">
    <property type="entry name" value="P450"/>
</dbReference>
<evidence type="ECO:0000256" key="1">
    <source>
        <dbReference type="ARBA" id="ARBA00001971"/>
    </source>
</evidence>
<dbReference type="STRING" id="933852.A0A0C3B490"/>
<keyword evidence="6" id="KW-0560">Oxidoreductase</keyword>
<dbReference type="AlphaFoldDB" id="A0A0C3B490"/>
<dbReference type="EMBL" id="KN824307">
    <property type="protein sequence ID" value="KIM26311.1"/>
    <property type="molecule type" value="Genomic_DNA"/>
</dbReference>
<accession>A0A0C3B490</accession>
<dbReference type="InterPro" id="IPR002401">
    <property type="entry name" value="Cyt_P450_E_grp-I"/>
</dbReference>
<dbReference type="Gene3D" id="1.10.630.10">
    <property type="entry name" value="Cytochrome P450"/>
    <property type="match status" value="1"/>
</dbReference>
<keyword evidence="10" id="KW-0472">Membrane</keyword>
<evidence type="ECO:0000313" key="11">
    <source>
        <dbReference type="EMBL" id="KIM26311.1"/>
    </source>
</evidence>
<evidence type="ECO:0000256" key="9">
    <source>
        <dbReference type="PIRSR" id="PIRSR602401-1"/>
    </source>
</evidence>
<comment type="pathway">
    <text evidence="2">Secondary metabolite biosynthesis.</text>
</comment>
<comment type="similarity">
    <text evidence="3">Belongs to the cytochrome P450 family.</text>
</comment>
<keyword evidence="10" id="KW-0812">Transmembrane</keyword>
<reference evidence="12" key="2">
    <citation type="submission" date="2015-01" db="EMBL/GenBank/DDBJ databases">
        <title>Evolutionary Origins and Diversification of the Mycorrhizal Mutualists.</title>
        <authorList>
            <consortium name="DOE Joint Genome Institute"/>
            <consortium name="Mycorrhizal Genomics Consortium"/>
            <person name="Kohler A."/>
            <person name="Kuo A."/>
            <person name="Nagy L.G."/>
            <person name="Floudas D."/>
            <person name="Copeland A."/>
            <person name="Barry K.W."/>
            <person name="Cichocki N."/>
            <person name="Veneault-Fourrey C."/>
            <person name="LaButti K."/>
            <person name="Lindquist E.A."/>
            <person name="Lipzen A."/>
            <person name="Lundell T."/>
            <person name="Morin E."/>
            <person name="Murat C."/>
            <person name="Riley R."/>
            <person name="Ohm R."/>
            <person name="Sun H."/>
            <person name="Tunlid A."/>
            <person name="Henrissat B."/>
            <person name="Grigoriev I.V."/>
            <person name="Hibbett D.S."/>
            <person name="Martin F."/>
        </authorList>
    </citation>
    <scope>NUCLEOTIDE SEQUENCE [LARGE SCALE GENOMIC DNA]</scope>
    <source>
        <strain evidence="12">MAFF 305830</strain>
    </source>
</reference>
<protein>
    <recommendedName>
        <fullName evidence="13">Cytochrome P450</fullName>
    </recommendedName>
</protein>
<evidence type="ECO:0000256" key="4">
    <source>
        <dbReference type="ARBA" id="ARBA00022617"/>
    </source>
</evidence>
<evidence type="ECO:0000256" key="5">
    <source>
        <dbReference type="ARBA" id="ARBA00022723"/>
    </source>
</evidence>
<keyword evidence="4 9" id="KW-0349">Heme</keyword>
<comment type="cofactor">
    <cofactor evidence="1 9">
        <name>heme</name>
        <dbReference type="ChEBI" id="CHEBI:30413"/>
    </cofactor>
</comment>
<dbReference type="InterPro" id="IPR036396">
    <property type="entry name" value="Cyt_P450_sf"/>
</dbReference>
<keyword evidence="5 9" id="KW-0479">Metal-binding</keyword>
<dbReference type="PANTHER" id="PTHR24305:SF166">
    <property type="entry name" value="CYTOCHROME P450 12A4, MITOCHONDRIAL-RELATED"/>
    <property type="match status" value="1"/>
</dbReference>
<dbReference type="InterPro" id="IPR050121">
    <property type="entry name" value="Cytochrome_P450_monoxygenase"/>
</dbReference>
<proteinExistence type="inferred from homology"/>
<gene>
    <name evidence="11" type="ORF">M408DRAFT_25511</name>
</gene>
<dbReference type="GO" id="GO:0004497">
    <property type="term" value="F:monooxygenase activity"/>
    <property type="evidence" value="ECO:0007669"/>
    <property type="project" value="UniProtKB-KW"/>
</dbReference>
<keyword evidence="8" id="KW-0503">Monooxygenase</keyword>
<dbReference type="GO" id="GO:0005506">
    <property type="term" value="F:iron ion binding"/>
    <property type="evidence" value="ECO:0007669"/>
    <property type="project" value="InterPro"/>
</dbReference>
<evidence type="ECO:0000256" key="6">
    <source>
        <dbReference type="ARBA" id="ARBA00023002"/>
    </source>
</evidence>
<keyword evidence="10" id="KW-1133">Transmembrane helix</keyword>
<dbReference type="GO" id="GO:0016705">
    <property type="term" value="F:oxidoreductase activity, acting on paired donors, with incorporation or reduction of molecular oxygen"/>
    <property type="evidence" value="ECO:0007669"/>
    <property type="project" value="InterPro"/>
</dbReference>
<dbReference type="PANTHER" id="PTHR24305">
    <property type="entry name" value="CYTOCHROME P450"/>
    <property type="match status" value="1"/>
</dbReference>
<dbReference type="SUPFAM" id="SSF48264">
    <property type="entry name" value="Cytochrome P450"/>
    <property type="match status" value="1"/>
</dbReference>
<dbReference type="Pfam" id="PF00067">
    <property type="entry name" value="p450"/>
    <property type="match status" value="1"/>
</dbReference>
<evidence type="ECO:0000256" key="8">
    <source>
        <dbReference type="ARBA" id="ARBA00023033"/>
    </source>
</evidence>
<feature type="binding site" description="axial binding residue" evidence="9">
    <location>
        <position position="489"/>
    </location>
    <ligand>
        <name>heme</name>
        <dbReference type="ChEBI" id="CHEBI:30413"/>
    </ligand>
    <ligandPart>
        <name>Fe</name>
        <dbReference type="ChEBI" id="CHEBI:18248"/>
    </ligandPart>
</feature>
<evidence type="ECO:0008006" key="13">
    <source>
        <dbReference type="Google" id="ProtNLM"/>
    </source>
</evidence>
<name>A0A0C3B490_SERVB</name>
<evidence type="ECO:0000256" key="10">
    <source>
        <dbReference type="SAM" id="Phobius"/>
    </source>
</evidence>
<keyword evidence="7 9" id="KW-0408">Iron</keyword>
<dbReference type="GO" id="GO:0020037">
    <property type="term" value="F:heme binding"/>
    <property type="evidence" value="ECO:0007669"/>
    <property type="project" value="InterPro"/>
</dbReference>
<organism evidence="11 12">
    <name type="scientific">Serendipita vermifera MAFF 305830</name>
    <dbReference type="NCBI Taxonomy" id="933852"/>
    <lineage>
        <taxon>Eukaryota</taxon>
        <taxon>Fungi</taxon>
        <taxon>Dikarya</taxon>
        <taxon>Basidiomycota</taxon>
        <taxon>Agaricomycotina</taxon>
        <taxon>Agaricomycetes</taxon>
        <taxon>Sebacinales</taxon>
        <taxon>Serendipitaceae</taxon>
        <taxon>Serendipita</taxon>
    </lineage>
</organism>
<keyword evidence="12" id="KW-1185">Reference proteome</keyword>
<dbReference type="PRINTS" id="PR00463">
    <property type="entry name" value="EP450I"/>
</dbReference>
<dbReference type="Proteomes" id="UP000054097">
    <property type="component" value="Unassembled WGS sequence"/>
</dbReference>